<dbReference type="RefSeq" id="XP_018258049.1">
    <property type="nucleotide sequence ID" value="XM_018403125.1"/>
</dbReference>
<gene>
    <name evidence="1" type="ORF">FOXG_22714</name>
</gene>
<reference evidence="1" key="2">
    <citation type="journal article" date="2010" name="Nature">
        <title>Comparative genomics reveals mobile pathogenicity chromosomes in Fusarium.</title>
        <authorList>
            <person name="Ma L.J."/>
            <person name="van der Does H.C."/>
            <person name="Borkovich K.A."/>
            <person name="Coleman J.J."/>
            <person name="Daboussi M.J."/>
            <person name="Di Pietro A."/>
            <person name="Dufresne M."/>
            <person name="Freitag M."/>
            <person name="Grabherr M."/>
            <person name="Henrissat B."/>
            <person name="Houterman P.M."/>
            <person name="Kang S."/>
            <person name="Shim W.B."/>
            <person name="Woloshuk C."/>
            <person name="Xie X."/>
            <person name="Xu J.R."/>
            <person name="Antoniw J."/>
            <person name="Baker S.E."/>
            <person name="Bluhm B.H."/>
            <person name="Breakspear A."/>
            <person name="Brown D.W."/>
            <person name="Butchko R.A."/>
            <person name="Chapman S."/>
            <person name="Coulson R."/>
            <person name="Coutinho P.M."/>
            <person name="Danchin E.G."/>
            <person name="Diener A."/>
            <person name="Gale L.R."/>
            <person name="Gardiner D.M."/>
            <person name="Goff S."/>
            <person name="Hammond-Kosack K.E."/>
            <person name="Hilburn K."/>
            <person name="Hua-Van A."/>
            <person name="Jonkers W."/>
            <person name="Kazan K."/>
            <person name="Kodira C.D."/>
            <person name="Koehrsen M."/>
            <person name="Kumar L."/>
            <person name="Lee Y.H."/>
            <person name="Li L."/>
            <person name="Manners J.M."/>
            <person name="Miranda-Saavedra D."/>
            <person name="Mukherjee M."/>
            <person name="Park G."/>
            <person name="Park J."/>
            <person name="Park S.Y."/>
            <person name="Proctor R.H."/>
            <person name="Regev A."/>
            <person name="Ruiz-Roldan M.C."/>
            <person name="Sain D."/>
            <person name="Sakthikumar S."/>
            <person name="Sykes S."/>
            <person name="Schwartz D.C."/>
            <person name="Turgeon B.G."/>
            <person name="Wapinski I."/>
            <person name="Yoder O."/>
            <person name="Young S."/>
            <person name="Zeng Q."/>
            <person name="Zhou S."/>
            <person name="Galagan J."/>
            <person name="Cuomo C.A."/>
            <person name="Kistler H.C."/>
            <person name="Rep M."/>
        </authorList>
    </citation>
    <scope>NUCLEOTIDE SEQUENCE [LARGE SCALE GENOMIC DNA]</scope>
    <source>
        <strain evidence="1">4287</strain>
    </source>
</reference>
<dbReference type="GeneID" id="28963420"/>
<dbReference type="Proteomes" id="UP000009097">
    <property type="component" value="Unassembled WGS sequence"/>
</dbReference>
<evidence type="ECO:0000313" key="2">
    <source>
        <dbReference type="Proteomes" id="UP000009097"/>
    </source>
</evidence>
<name>A0A0J9W9I8_FUSO4</name>
<accession>A0A0J9W9I8</accession>
<protein>
    <submittedName>
        <fullName evidence="1">Uncharacterized protein</fullName>
    </submittedName>
</protein>
<organism evidence="1 2">
    <name type="scientific">Fusarium oxysporum f. sp. lycopersici (strain 4287 / CBS 123668 / FGSC 9935 / NRRL 34936)</name>
    <name type="common">Fusarium vascular wilt of tomato</name>
    <dbReference type="NCBI Taxonomy" id="426428"/>
    <lineage>
        <taxon>Eukaryota</taxon>
        <taxon>Fungi</taxon>
        <taxon>Dikarya</taxon>
        <taxon>Ascomycota</taxon>
        <taxon>Pezizomycotina</taxon>
        <taxon>Sordariomycetes</taxon>
        <taxon>Hypocreomycetidae</taxon>
        <taxon>Hypocreales</taxon>
        <taxon>Nectriaceae</taxon>
        <taxon>Fusarium</taxon>
        <taxon>Fusarium oxysporum species complex</taxon>
    </lineage>
</organism>
<dbReference type="EMBL" id="DS231738">
    <property type="protein sequence ID" value="KNB20004.1"/>
    <property type="molecule type" value="Genomic_DNA"/>
</dbReference>
<proteinExistence type="predicted"/>
<reference evidence="1" key="1">
    <citation type="submission" date="2007-04" db="EMBL/GenBank/DDBJ databases">
        <authorList>
            <consortium name="The Broad Institute Genome Sequencing Platform"/>
            <person name="Birren B."/>
            <person name="Lander E."/>
            <person name="Galagan J."/>
            <person name="Nusbaum C."/>
            <person name="Devon K."/>
            <person name="Ma L.-J."/>
            <person name="Jaffe D."/>
            <person name="Butler J."/>
            <person name="Alvarez P."/>
            <person name="Gnerre S."/>
            <person name="Grabherr M."/>
            <person name="Kleber M."/>
            <person name="Mauceli E."/>
            <person name="Brockman W."/>
            <person name="MacCallum I.A."/>
            <person name="Young S."/>
            <person name="LaButti K."/>
            <person name="DeCaprio D."/>
            <person name="Crawford M."/>
            <person name="Koehrsen M."/>
            <person name="Engels R."/>
            <person name="Montgomery P."/>
            <person name="Pearson M."/>
            <person name="Howarth C."/>
            <person name="Larson L."/>
            <person name="White J."/>
            <person name="O'Leary S."/>
            <person name="Kodira C."/>
            <person name="Zeng Q."/>
            <person name="Yandava C."/>
            <person name="Alvarado L."/>
            <person name="Kistler C."/>
            <person name="Shim W.-B."/>
            <person name="Kang S."/>
            <person name="Woloshuk C."/>
        </authorList>
    </citation>
    <scope>NUCLEOTIDE SEQUENCE</scope>
    <source>
        <strain evidence="1">4287</strain>
    </source>
</reference>
<evidence type="ECO:0000313" key="1">
    <source>
        <dbReference type="EMBL" id="KNB20004.1"/>
    </source>
</evidence>
<dbReference type="VEuPathDB" id="FungiDB:FOXG_22714"/>
<dbReference type="KEGG" id="fox:FOXG_22714"/>
<sequence>MTDDLDASKVLKIPSWLQLEGSTPSSRPEASFKFLIHLEKSRVPDSEDLLNGCPTIDLDIDTPQPRMRETCIERESKEICWMFSQPEEVLLELVDIITPVEEEKARQYLDQLMSQLTFAGFEQEFGRIKQEEAVALLDIRKLFIDA</sequence>
<dbReference type="AlphaFoldDB" id="A0A0J9W9I8"/>